<proteinExistence type="predicted"/>
<dbReference type="Proteomes" id="UP000821853">
    <property type="component" value="Chromosome 3"/>
</dbReference>
<name>A0A9J6GBH3_HAELO</name>
<sequence length="132" mass="14418">MCSAVSSSSPHTAHITSSASSHFHLHIRVLNTPARASNSIALPGKLSEKCSLEMECLCDAYRRRGGFAMAVSAPLLVSAATTRSRSCFPLRLVSLMLFKTGRGSYQAIIIISLSDRLPHLLFLWCQKTALQR</sequence>
<evidence type="ECO:0000313" key="2">
    <source>
        <dbReference type="Proteomes" id="UP000821853"/>
    </source>
</evidence>
<comment type="caution">
    <text evidence="1">The sequence shown here is derived from an EMBL/GenBank/DDBJ whole genome shotgun (WGS) entry which is preliminary data.</text>
</comment>
<evidence type="ECO:0000313" key="1">
    <source>
        <dbReference type="EMBL" id="KAH9372113.1"/>
    </source>
</evidence>
<dbReference type="VEuPathDB" id="VectorBase:HLOH_057088"/>
<dbReference type="AlphaFoldDB" id="A0A9J6GBH3"/>
<accession>A0A9J6GBH3</accession>
<protein>
    <submittedName>
        <fullName evidence="1">Uncharacterized protein</fullName>
    </submittedName>
</protein>
<organism evidence="1 2">
    <name type="scientific">Haemaphysalis longicornis</name>
    <name type="common">Bush tick</name>
    <dbReference type="NCBI Taxonomy" id="44386"/>
    <lineage>
        <taxon>Eukaryota</taxon>
        <taxon>Metazoa</taxon>
        <taxon>Ecdysozoa</taxon>
        <taxon>Arthropoda</taxon>
        <taxon>Chelicerata</taxon>
        <taxon>Arachnida</taxon>
        <taxon>Acari</taxon>
        <taxon>Parasitiformes</taxon>
        <taxon>Ixodida</taxon>
        <taxon>Ixodoidea</taxon>
        <taxon>Ixodidae</taxon>
        <taxon>Haemaphysalinae</taxon>
        <taxon>Haemaphysalis</taxon>
    </lineage>
</organism>
<gene>
    <name evidence="1" type="ORF">HPB48_006359</name>
</gene>
<keyword evidence="2" id="KW-1185">Reference proteome</keyword>
<dbReference type="EMBL" id="JABSTR010000005">
    <property type="protein sequence ID" value="KAH9372113.1"/>
    <property type="molecule type" value="Genomic_DNA"/>
</dbReference>
<reference evidence="1 2" key="1">
    <citation type="journal article" date="2020" name="Cell">
        <title>Large-Scale Comparative Analyses of Tick Genomes Elucidate Their Genetic Diversity and Vector Capacities.</title>
        <authorList>
            <consortium name="Tick Genome and Microbiome Consortium (TIGMIC)"/>
            <person name="Jia N."/>
            <person name="Wang J."/>
            <person name="Shi W."/>
            <person name="Du L."/>
            <person name="Sun Y."/>
            <person name="Zhan W."/>
            <person name="Jiang J.F."/>
            <person name="Wang Q."/>
            <person name="Zhang B."/>
            <person name="Ji P."/>
            <person name="Bell-Sakyi L."/>
            <person name="Cui X.M."/>
            <person name="Yuan T.T."/>
            <person name="Jiang B.G."/>
            <person name="Yang W.F."/>
            <person name="Lam T.T."/>
            <person name="Chang Q.C."/>
            <person name="Ding S.J."/>
            <person name="Wang X.J."/>
            <person name="Zhu J.G."/>
            <person name="Ruan X.D."/>
            <person name="Zhao L."/>
            <person name="Wei J.T."/>
            <person name="Ye R.Z."/>
            <person name="Que T.C."/>
            <person name="Du C.H."/>
            <person name="Zhou Y.H."/>
            <person name="Cheng J.X."/>
            <person name="Dai P.F."/>
            <person name="Guo W.B."/>
            <person name="Han X.H."/>
            <person name="Huang E.J."/>
            <person name="Li L.F."/>
            <person name="Wei W."/>
            <person name="Gao Y.C."/>
            <person name="Liu J.Z."/>
            <person name="Shao H.Z."/>
            <person name="Wang X."/>
            <person name="Wang C.C."/>
            <person name="Yang T.C."/>
            <person name="Huo Q.B."/>
            <person name="Li W."/>
            <person name="Chen H.Y."/>
            <person name="Chen S.E."/>
            <person name="Zhou L.G."/>
            <person name="Ni X.B."/>
            <person name="Tian J.H."/>
            <person name="Sheng Y."/>
            <person name="Liu T."/>
            <person name="Pan Y.S."/>
            <person name="Xia L.Y."/>
            <person name="Li J."/>
            <person name="Zhao F."/>
            <person name="Cao W.C."/>
        </authorList>
    </citation>
    <scope>NUCLEOTIDE SEQUENCE [LARGE SCALE GENOMIC DNA]</scope>
    <source>
        <strain evidence="1">HaeL-2018</strain>
    </source>
</reference>